<keyword evidence="3" id="KW-1185">Reference proteome</keyword>
<dbReference type="EMBL" id="JAJVCZ030000009">
    <property type="protein sequence ID" value="KAL0256510.1"/>
    <property type="molecule type" value="Genomic_DNA"/>
</dbReference>
<sequence length="305" mass="33971">MAYVPPALRRKLQAAADNGSSEGCNEPASAAGNGAQPEQLPRADDVHEFYWPPVQLEAGEGMRPTVHSTLNSSSSEPNRLKYVMLFQEANPRWEADRLVYVKTNLHYLPGSEKFASQKQPVASGAVKKLDGRTDGHSSEEPLVPAPTSSSNEPSGSTHTPNLTDYQLEPIAVFEQVGNRSGGFRFIGYHKIARLQFLEPKSGDLMRMLEQKFSVTNKFGRVSQQHRSPASWKASLEHRWVVMQLEKDEEAEKSLSPPDVKMNDERNREPRTKNHGPRKSVNELLKEMRLGKSQAEAVADDSEQPA</sequence>
<proteinExistence type="predicted"/>
<evidence type="ECO:0000313" key="2">
    <source>
        <dbReference type="EMBL" id="KAL0256510.1"/>
    </source>
</evidence>
<accession>A0ABR3C795</accession>
<comment type="caution">
    <text evidence="2">The sequence shown here is derived from an EMBL/GenBank/DDBJ whole genome shotgun (WGS) entry which is preliminary data.</text>
</comment>
<feature type="compositionally biased region" description="Basic and acidic residues" evidence="1">
    <location>
        <begin position="127"/>
        <end position="139"/>
    </location>
</feature>
<feature type="compositionally biased region" description="Basic and acidic residues" evidence="1">
    <location>
        <begin position="260"/>
        <end position="271"/>
    </location>
</feature>
<gene>
    <name evidence="2" type="ORF">SLS55_008905</name>
</gene>
<reference evidence="2 3" key="1">
    <citation type="submission" date="2024-02" db="EMBL/GenBank/DDBJ databases">
        <title>De novo assembly and annotation of 12 fungi associated with fruit tree decline syndrome in Ontario, Canada.</title>
        <authorList>
            <person name="Sulman M."/>
            <person name="Ellouze W."/>
            <person name="Ilyukhin E."/>
        </authorList>
    </citation>
    <scope>NUCLEOTIDE SEQUENCE [LARGE SCALE GENOMIC DNA]</scope>
    <source>
        <strain evidence="2 3">FDS-637</strain>
    </source>
</reference>
<name>A0ABR3C795_9PEZI</name>
<feature type="compositionally biased region" description="Polar residues" evidence="1">
    <location>
        <begin position="146"/>
        <end position="162"/>
    </location>
</feature>
<dbReference type="RefSeq" id="XP_066629539.1">
    <property type="nucleotide sequence ID" value="XM_066780310.1"/>
</dbReference>
<evidence type="ECO:0000313" key="3">
    <source>
        <dbReference type="Proteomes" id="UP001430584"/>
    </source>
</evidence>
<protein>
    <submittedName>
        <fullName evidence="2">Uncharacterized protein</fullName>
    </submittedName>
</protein>
<feature type="region of interest" description="Disordered" evidence="1">
    <location>
        <begin position="247"/>
        <end position="305"/>
    </location>
</feature>
<evidence type="ECO:0000256" key="1">
    <source>
        <dbReference type="SAM" id="MobiDB-lite"/>
    </source>
</evidence>
<feature type="region of interest" description="Disordered" evidence="1">
    <location>
        <begin position="12"/>
        <end position="43"/>
    </location>
</feature>
<feature type="region of interest" description="Disordered" evidence="1">
    <location>
        <begin position="116"/>
        <end position="162"/>
    </location>
</feature>
<dbReference type="GeneID" id="92012990"/>
<organism evidence="2 3">
    <name type="scientific">Diplodia seriata</name>
    <dbReference type="NCBI Taxonomy" id="420778"/>
    <lineage>
        <taxon>Eukaryota</taxon>
        <taxon>Fungi</taxon>
        <taxon>Dikarya</taxon>
        <taxon>Ascomycota</taxon>
        <taxon>Pezizomycotina</taxon>
        <taxon>Dothideomycetes</taxon>
        <taxon>Dothideomycetes incertae sedis</taxon>
        <taxon>Botryosphaeriales</taxon>
        <taxon>Botryosphaeriaceae</taxon>
        <taxon>Diplodia</taxon>
    </lineage>
</organism>
<feature type="compositionally biased region" description="Basic and acidic residues" evidence="1">
    <location>
        <begin position="279"/>
        <end position="289"/>
    </location>
</feature>
<dbReference type="Proteomes" id="UP001430584">
    <property type="component" value="Unassembled WGS sequence"/>
</dbReference>